<protein>
    <submittedName>
        <fullName evidence="1">Uncharacterized protein</fullName>
    </submittedName>
</protein>
<reference evidence="2" key="1">
    <citation type="journal article" date="2023" name="Nat. Plants">
        <title>Single-cell RNA sequencing provides a high-resolution roadmap for understanding the multicellular compartmentation of specialized metabolism.</title>
        <authorList>
            <person name="Sun S."/>
            <person name="Shen X."/>
            <person name="Li Y."/>
            <person name="Li Y."/>
            <person name="Wang S."/>
            <person name="Li R."/>
            <person name="Zhang H."/>
            <person name="Shen G."/>
            <person name="Guo B."/>
            <person name="Wei J."/>
            <person name="Xu J."/>
            <person name="St-Pierre B."/>
            <person name="Chen S."/>
            <person name="Sun C."/>
        </authorList>
    </citation>
    <scope>NUCLEOTIDE SEQUENCE [LARGE SCALE GENOMIC DNA]</scope>
</reference>
<sequence>MDADFGASPVVLTSEVARRIDRSFDVCHELEIREYHRSKLRFFRQKVAIPVSTPFRSTDKGELLHFVALEAFMECGAFVNGEEEVHVNMSGGKGVDRGSLSCGDELLDILVQAGYGEGGKEENGKGKEVKCKSAGSKVKIVRDGNPRGGKQMPVLDSKRPFVDIINLA</sequence>
<evidence type="ECO:0000313" key="2">
    <source>
        <dbReference type="Proteomes" id="UP001060085"/>
    </source>
</evidence>
<evidence type="ECO:0000313" key="1">
    <source>
        <dbReference type="EMBL" id="KAI5673396.1"/>
    </source>
</evidence>
<name>A0ACC0BL43_CATRO</name>
<accession>A0ACC0BL43</accession>
<proteinExistence type="predicted"/>
<organism evidence="1 2">
    <name type="scientific">Catharanthus roseus</name>
    <name type="common">Madagascar periwinkle</name>
    <name type="synonym">Vinca rosea</name>
    <dbReference type="NCBI Taxonomy" id="4058"/>
    <lineage>
        <taxon>Eukaryota</taxon>
        <taxon>Viridiplantae</taxon>
        <taxon>Streptophyta</taxon>
        <taxon>Embryophyta</taxon>
        <taxon>Tracheophyta</taxon>
        <taxon>Spermatophyta</taxon>
        <taxon>Magnoliopsida</taxon>
        <taxon>eudicotyledons</taxon>
        <taxon>Gunneridae</taxon>
        <taxon>Pentapetalae</taxon>
        <taxon>asterids</taxon>
        <taxon>lamiids</taxon>
        <taxon>Gentianales</taxon>
        <taxon>Apocynaceae</taxon>
        <taxon>Rauvolfioideae</taxon>
        <taxon>Vinceae</taxon>
        <taxon>Catharanthinae</taxon>
        <taxon>Catharanthus</taxon>
    </lineage>
</organism>
<dbReference type="EMBL" id="CM044703">
    <property type="protein sequence ID" value="KAI5673396.1"/>
    <property type="molecule type" value="Genomic_DNA"/>
</dbReference>
<dbReference type="Proteomes" id="UP001060085">
    <property type="component" value="Linkage Group LG03"/>
</dbReference>
<gene>
    <name evidence="1" type="ORF">M9H77_13760</name>
</gene>
<comment type="caution">
    <text evidence="1">The sequence shown here is derived from an EMBL/GenBank/DDBJ whole genome shotgun (WGS) entry which is preliminary data.</text>
</comment>
<keyword evidence="2" id="KW-1185">Reference proteome</keyword>